<dbReference type="Proteomes" id="UP000015106">
    <property type="component" value="Chromosome 4"/>
</dbReference>
<dbReference type="EnsemblPlants" id="TuG1812G0400001726.01.T01">
    <property type="protein sequence ID" value="TuG1812G0400001726.01.T01.cds455595"/>
    <property type="gene ID" value="TuG1812G0400001726.01"/>
</dbReference>
<accession>A0A8R7U6N6</accession>
<organism evidence="2 3">
    <name type="scientific">Triticum urartu</name>
    <name type="common">Red wild einkorn</name>
    <name type="synonym">Crithodium urartu</name>
    <dbReference type="NCBI Taxonomy" id="4572"/>
    <lineage>
        <taxon>Eukaryota</taxon>
        <taxon>Viridiplantae</taxon>
        <taxon>Streptophyta</taxon>
        <taxon>Embryophyta</taxon>
        <taxon>Tracheophyta</taxon>
        <taxon>Spermatophyta</taxon>
        <taxon>Magnoliopsida</taxon>
        <taxon>Liliopsida</taxon>
        <taxon>Poales</taxon>
        <taxon>Poaceae</taxon>
        <taxon>BOP clade</taxon>
        <taxon>Pooideae</taxon>
        <taxon>Triticodae</taxon>
        <taxon>Triticeae</taxon>
        <taxon>Triticinae</taxon>
        <taxon>Triticum</taxon>
    </lineage>
</organism>
<dbReference type="Gramene" id="TuG1812G0400001726.01.T01">
    <property type="protein sequence ID" value="TuG1812G0400001726.01.T01.cds455595"/>
    <property type="gene ID" value="TuG1812G0400001726.01"/>
</dbReference>
<proteinExistence type="predicted"/>
<reference evidence="2" key="2">
    <citation type="submission" date="2018-03" db="EMBL/GenBank/DDBJ databases">
        <title>The Triticum urartu genome reveals the dynamic nature of wheat genome evolution.</title>
        <authorList>
            <person name="Ling H."/>
            <person name="Ma B."/>
            <person name="Shi X."/>
            <person name="Liu H."/>
            <person name="Dong L."/>
            <person name="Sun H."/>
            <person name="Cao Y."/>
            <person name="Gao Q."/>
            <person name="Zheng S."/>
            <person name="Li Y."/>
            <person name="Yu Y."/>
            <person name="Du H."/>
            <person name="Qi M."/>
            <person name="Li Y."/>
            <person name="Yu H."/>
            <person name="Cui Y."/>
            <person name="Wang N."/>
            <person name="Chen C."/>
            <person name="Wu H."/>
            <person name="Zhao Y."/>
            <person name="Zhang J."/>
            <person name="Li Y."/>
            <person name="Zhou W."/>
            <person name="Zhang B."/>
            <person name="Hu W."/>
            <person name="Eijk M."/>
            <person name="Tang J."/>
            <person name="Witsenboer H."/>
            <person name="Zhao S."/>
            <person name="Li Z."/>
            <person name="Zhang A."/>
            <person name="Wang D."/>
            <person name="Liang C."/>
        </authorList>
    </citation>
    <scope>NUCLEOTIDE SEQUENCE [LARGE SCALE GENOMIC DNA]</scope>
    <source>
        <strain evidence="2">cv. G1812</strain>
    </source>
</reference>
<evidence type="ECO:0000313" key="2">
    <source>
        <dbReference type="EnsemblPlants" id="TuG1812G0400001726.01.T01.cds455595"/>
    </source>
</evidence>
<reference evidence="3" key="1">
    <citation type="journal article" date="2013" name="Nature">
        <title>Draft genome of the wheat A-genome progenitor Triticum urartu.</title>
        <authorList>
            <person name="Ling H.Q."/>
            <person name="Zhao S."/>
            <person name="Liu D."/>
            <person name="Wang J."/>
            <person name="Sun H."/>
            <person name="Zhang C."/>
            <person name="Fan H."/>
            <person name="Li D."/>
            <person name="Dong L."/>
            <person name="Tao Y."/>
            <person name="Gao C."/>
            <person name="Wu H."/>
            <person name="Li Y."/>
            <person name="Cui Y."/>
            <person name="Guo X."/>
            <person name="Zheng S."/>
            <person name="Wang B."/>
            <person name="Yu K."/>
            <person name="Liang Q."/>
            <person name="Yang W."/>
            <person name="Lou X."/>
            <person name="Chen J."/>
            <person name="Feng M."/>
            <person name="Jian J."/>
            <person name="Zhang X."/>
            <person name="Luo G."/>
            <person name="Jiang Y."/>
            <person name="Liu J."/>
            <person name="Wang Z."/>
            <person name="Sha Y."/>
            <person name="Zhang B."/>
            <person name="Wu H."/>
            <person name="Tang D."/>
            <person name="Shen Q."/>
            <person name="Xue P."/>
            <person name="Zou S."/>
            <person name="Wang X."/>
            <person name="Liu X."/>
            <person name="Wang F."/>
            <person name="Yang Y."/>
            <person name="An X."/>
            <person name="Dong Z."/>
            <person name="Zhang K."/>
            <person name="Zhang X."/>
            <person name="Luo M.C."/>
            <person name="Dvorak J."/>
            <person name="Tong Y."/>
            <person name="Wang J."/>
            <person name="Yang H."/>
            <person name="Li Z."/>
            <person name="Wang D."/>
            <person name="Zhang A."/>
            <person name="Wang J."/>
        </authorList>
    </citation>
    <scope>NUCLEOTIDE SEQUENCE</scope>
    <source>
        <strain evidence="3">cv. G1812</strain>
    </source>
</reference>
<name>A0A8R7U6N6_TRIUA</name>
<feature type="region of interest" description="Disordered" evidence="1">
    <location>
        <begin position="1"/>
        <end position="27"/>
    </location>
</feature>
<protein>
    <submittedName>
        <fullName evidence="2">Uncharacterized protein</fullName>
    </submittedName>
</protein>
<sequence>WTTECPLSPPEQAADAPLSPLTYRSPTDLVDDNREVFVHMPLRTRVREPQSSPLNP</sequence>
<dbReference type="AlphaFoldDB" id="A0A8R7U6N6"/>
<evidence type="ECO:0000313" key="3">
    <source>
        <dbReference type="Proteomes" id="UP000015106"/>
    </source>
</evidence>
<evidence type="ECO:0000256" key="1">
    <source>
        <dbReference type="SAM" id="MobiDB-lite"/>
    </source>
</evidence>
<reference evidence="2" key="3">
    <citation type="submission" date="2022-06" db="UniProtKB">
        <authorList>
            <consortium name="EnsemblPlants"/>
        </authorList>
    </citation>
    <scope>IDENTIFICATION</scope>
</reference>
<keyword evidence="3" id="KW-1185">Reference proteome</keyword>